<evidence type="ECO:0000313" key="2">
    <source>
        <dbReference type="Proteomes" id="UP000034081"/>
    </source>
</evidence>
<gene>
    <name evidence="1" type="ORF">UT08_C0015G0003</name>
</gene>
<accession>A0A0G0L111</accession>
<dbReference type="EMBL" id="LBVL01000015">
    <property type="protein sequence ID" value="KKQ84667.1"/>
    <property type="molecule type" value="Genomic_DNA"/>
</dbReference>
<comment type="caution">
    <text evidence="1">The sequence shown here is derived from an EMBL/GenBank/DDBJ whole genome shotgun (WGS) entry which is preliminary data.</text>
</comment>
<organism evidence="1 2">
    <name type="scientific">Candidatus Woesebacteria bacterium GW2011_GWB1_38_8</name>
    <dbReference type="NCBI Taxonomy" id="1618570"/>
    <lineage>
        <taxon>Bacteria</taxon>
        <taxon>Candidatus Woeseibacteriota</taxon>
    </lineage>
</organism>
<evidence type="ECO:0000313" key="1">
    <source>
        <dbReference type="EMBL" id="KKQ84667.1"/>
    </source>
</evidence>
<name>A0A0G0L111_9BACT</name>
<reference evidence="1 2" key="1">
    <citation type="journal article" date="2015" name="Nature">
        <title>rRNA introns, odd ribosomes, and small enigmatic genomes across a large radiation of phyla.</title>
        <authorList>
            <person name="Brown C.T."/>
            <person name="Hug L.A."/>
            <person name="Thomas B.C."/>
            <person name="Sharon I."/>
            <person name="Castelle C.J."/>
            <person name="Singh A."/>
            <person name="Wilkins M.J."/>
            <person name="Williams K.H."/>
            <person name="Banfield J.F."/>
        </authorList>
    </citation>
    <scope>NUCLEOTIDE SEQUENCE [LARGE SCALE GENOMIC DNA]</scope>
</reference>
<dbReference type="AlphaFoldDB" id="A0A0G0L111"/>
<proteinExistence type="predicted"/>
<dbReference type="Proteomes" id="UP000034081">
    <property type="component" value="Unassembled WGS sequence"/>
</dbReference>
<protein>
    <submittedName>
        <fullName evidence="1">Uncharacterized protein</fullName>
    </submittedName>
</protein>
<sequence>MTKVEKEKHIKEDLDIFGWNLTKKDVEQLDKNFPIQIRISDCSEPRQFKF</sequence>
<dbReference type="STRING" id="1618570.UT08_C0015G0003"/>